<keyword evidence="3" id="KW-1185">Reference proteome</keyword>
<dbReference type="InterPro" id="IPR013120">
    <property type="entry name" value="FAR_NAD-bd"/>
</dbReference>
<dbReference type="Gene3D" id="3.40.50.720">
    <property type="entry name" value="NAD(P)-binding Rossmann-like Domain"/>
    <property type="match status" value="1"/>
</dbReference>
<name>A0A7H8NH03_9ACTN</name>
<reference evidence="2 3" key="1">
    <citation type="submission" date="2020-06" db="EMBL/GenBank/DDBJ databases">
        <title>Genome mining for natural products.</title>
        <authorList>
            <person name="Zhang B."/>
            <person name="Shi J."/>
            <person name="Ge H."/>
        </authorList>
    </citation>
    <scope>NUCLEOTIDE SEQUENCE [LARGE SCALE GENOMIC DNA]</scope>
    <source>
        <strain evidence="2 3">NA00687</strain>
    </source>
</reference>
<evidence type="ECO:0000313" key="2">
    <source>
        <dbReference type="EMBL" id="QKW53784.1"/>
    </source>
</evidence>
<dbReference type="EMBL" id="CP054929">
    <property type="protein sequence ID" value="QKW53784.1"/>
    <property type="molecule type" value="Genomic_DNA"/>
</dbReference>
<dbReference type="PANTHER" id="PTHR43000">
    <property type="entry name" value="DTDP-D-GLUCOSE 4,6-DEHYDRATASE-RELATED"/>
    <property type="match status" value="1"/>
</dbReference>
<protein>
    <submittedName>
        <fullName evidence="2">SDR family oxidoreductase</fullName>
    </submittedName>
</protein>
<organism evidence="2 3">
    <name type="scientific">Streptomyces buecherae</name>
    <dbReference type="NCBI Taxonomy" id="2763006"/>
    <lineage>
        <taxon>Bacteria</taxon>
        <taxon>Bacillati</taxon>
        <taxon>Actinomycetota</taxon>
        <taxon>Actinomycetes</taxon>
        <taxon>Kitasatosporales</taxon>
        <taxon>Streptomycetaceae</taxon>
        <taxon>Streptomyces</taxon>
    </lineage>
</organism>
<accession>A0A7H8NH03</accession>
<evidence type="ECO:0000259" key="1">
    <source>
        <dbReference type="Pfam" id="PF07993"/>
    </source>
</evidence>
<dbReference type="Proteomes" id="UP000509303">
    <property type="component" value="Chromosome"/>
</dbReference>
<dbReference type="Pfam" id="PF07993">
    <property type="entry name" value="NAD_binding_4"/>
    <property type="match status" value="1"/>
</dbReference>
<gene>
    <name evidence="2" type="ORF">HUT08_34275</name>
</gene>
<evidence type="ECO:0000313" key="3">
    <source>
        <dbReference type="Proteomes" id="UP000509303"/>
    </source>
</evidence>
<proteinExistence type="predicted"/>
<sequence length="382" mass="41131">MSVLLTGATGFLGCRLLRELLARGQDSVTVLGRGTPRELRARVEAAVTWLDTPPLAPDALAAVRYVSGDLLRPDLGLDREERARVTDGLTALWHCAALLSLEGDPAPLHHANVIGTRRLLELAEEAPGARLLHVSTAYVAGRRGTGHVMEDDLRDADGFHIPYEESKYTAERMLHAWARAGQRDVTVFRPSLLVTDRPVPRELPNQPTDLLLRLVQQIVGNRTDKAGVLPGPSQSPRGEPELPAATVRYRVQGDPSGSLNLLQADYAAHAMVLAASRARPATGVRTLHVTHPRNVSFATVTAAIEARFPGLRVSMTPTLDDPTASESLAANFAANPLVYSTHHRTYDRTNLLAATGGLPDPAPVDLAYLTRAFGRAPATVAS</sequence>
<dbReference type="InterPro" id="IPR036291">
    <property type="entry name" value="NAD(P)-bd_dom_sf"/>
</dbReference>
<dbReference type="AlphaFoldDB" id="A0A7H8NH03"/>
<dbReference type="SUPFAM" id="SSF51735">
    <property type="entry name" value="NAD(P)-binding Rossmann-fold domains"/>
    <property type="match status" value="1"/>
</dbReference>
<feature type="domain" description="Thioester reductase (TE)" evidence="1">
    <location>
        <begin position="5"/>
        <end position="200"/>
    </location>
</feature>